<evidence type="ECO:0000313" key="1">
    <source>
        <dbReference type="EMBL" id="SMF96173.1"/>
    </source>
</evidence>
<organism evidence="1 2">
    <name type="scientific">Methylomagnum ishizawai</name>
    <dbReference type="NCBI Taxonomy" id="1760988"/>
    <lineage>
        <taxon>Bacteria</taxon>
        <taxon>Pseudomonadati</taxon>
        <taxon>Pseudomonadota</taxon>
        <taxon>Gammaproteobacteria</taxon>
        <taxon>Methylococcales</taxon>
        <taxon>Methylococcaceae</taxon>
        <taxon>Methylomagnum</taxon>
    </lineage>
</organism>
<dbReference type="Proteomes" id="UP000192923">
    <property type="component" value="Unassembled WGS sequence"/>
</dbReference>
<name>A0A1Y6D5P1_9GAMM</name>
<dbReference type="EMBL" id="FXAM01000001">
    <property type="protein sequence ID" value="SMF96173.1"/>
    <property type="molecule type" value="Genomic_DNA"/>
</dbReference>
<dbReference type="STRING" id="1760988.SAMN02949497_3558"/>
<keyword evidence="2" id="KW-1185">Reference proteome</keyword>
<proteinExistence type="predicted"/>
<accession>A0A1Y6D5P1</accession>
<reference evidence="1 2" key="1">
    <citation type="submission" date="2016-12" db="EMBL/GenBank/DDBJ databases">
        <authorList>
            <person name="Song W.-J."/>
            <person name="Kurnit D.M."/>
        </authorList>
    </citation>
    <scope>NUCLEOTIDE SEQUENCE [LARGE SCALE GENOMIC DNA]</scope>
    <source>
        <strain evidence="1 2">175</strain>
    </source>
</reference>
<protein>
    <submittedName>
        <fullName evidence="1">Uncharacterized protein</fullName>
    </submittedName>
</protein>
<sequence length="63" mass="7408">MKPIMICRECRQPLTEEEVEYYEDRCRCERCEGEWTEQIAAWRTGGEDAELDALYDLPAPTAH</sequence>
<evidence type="ECO:0000313" key="2">
    <source>
        <dbReference type="Proteomes" id="UP000192923"/>
    </source>
</evidence>
<gene>
    <name evidence="1" type="ORF">SAMN02949497_3558</name>
</gene>
<dbReference type="AlphaFoldDB" id="A0A1Y6D5P1"/>